<accession>A0A6P1UX64</accession>
<feature type="transmembrane region" description="Helical" evidence="1">
    <location>
        <begin position="48"/>
        <end position="73"/>
    </location>
</feature>
<dbReference type="Proteomes" id="UP000464389">
    <property type="component" value="Chromosome"/>
</dbReference>
<evidence type="ECO:0000256" key="1">
    <source>
        <dbReference type="SAM" id="Phobius"/>
    </source>
</evidence>
<dbReference type="AlphaFoldDB" id="A0A6P1UX64"/>
<dbReference type="EMBL" id="CP048108">
    <property type="protein sequence ID" value="QHS45296.1"/>
    <property type="molecule type" value="Genomic_DNA"/>
</dbReference>
<keyword evidence="1" id="KW-1133">Transmembrane helix</keyword>
<keyword evidence="1" id="KW-0472">Membrane</keyword>
<reference evidence="2 3" key="1">
    <citation type="submission" date="2020-01" db="EMBL/GenBank/DDBJ databases">
        <title>Bactrocera dorsalis gut bacteria genome.</title>
        <authorList>
            <person name="Zhang H."/>
            <person name="Cai Z."/>
        </authorList>
    </citation>
    <scope>NUCLEOTIDE SEQUENCE [LARGE SCALE GENOMIC DNA]</scope>
    <source>
        <strain evidence="2 3">BD177</strain>
    </source>
</reference>
<feature type="transmembrane region" description="Helical" evidence="1">
    <location>
        <begin position="85"/>
        <end position="109"/>
    </location>
</feature>
<gene>
    <name evidence="2" type="ORF">GW952_06625</name>
</gene>
<evidence type="ECO:0000313" key="2">
    <source>
        <dbReference type="EMBL" id="QHS45296.1"/>
    </source>
</evidence>
<proteinExistence type="predicted"/>
<organism evidence="2 3">
    <name type="scientific">Klebsiella michiganensis</name>
    <dbReference type="NCBI Taxonomy" id="1134687"/>
    <lineage>
        <taxon>Bacteria</taxon>
        <taxon>Pseudomonadati</taxon>
        <taxon>Pseudomonadota</taxon>
        <taxon>Gammaproteobacteria</taxon>
        <taxon>Enterobacterales</taxon>
        <taxon>Enterobacteriaceae</taxon>
        <taxon>Klebsiella/Raoultella group</taxon>
        <taxon>Klebsiella</taxon>
    </lineage>
</organism>
<name>A0A6P1UX64_9ENTR</name>
<feature type="transmembrane region" description="Helical" evidence="1">
    <location>
        <begin position="12"/>
        <end position="36"/>
    </location>
</feature>
<evidence type="ECO:0000313" key="3">
    <source>
        <dbReference type="Proteomes" id="UP000464389"/>
    </source>
</evidence>
<dbReference type="RefSeq" id="WP_117099343.1">
    <property type="nucleotide sequence ID" value="NZ_CP048108.1"/>
</dbReference>
<keyword evidence="1" id="KW-0812">Transmembrane</keyword>
<protein>
    <submittedName>
        <fullName evidence="2">Uncharacterized protein</fullName>
    </submittedName>
</protein>
<sequence>MKRINERAWEAFGIYGRVCESCSGAIALSLLQALAMLGCLEKREAGGLTLYCILTLIAVVATIGFFASLISIGRTIHTQSKGHKAAEYLISCVFYPVVIGILLTAVATLQSVL</sequence>